<keyword evidence="9" id="KW-1185">Reference proteome</keyword>
<keyword evidence="2 6" id="KW-0699">rRNA-binding</keyword>
<comment type="function">
    <text evidence="6 7">This protein binds to 23S rRNA in the presence of protein L20.</text>
</comment>
<keyword evidence="4 6" id="KW-0689">Ribosomal protein</keyword>
<comment type="subunit">
    <text evidence="6">Part of the 50S ribosomal subunit. Contacts protein L20.</text>
</comment>
<proteinExistence type="inferred from homology"/>
<dbReference type="InterPro" id="IPR001787">
    <property type="entry name" value="Ribosomal_bL21"/>
</dbReference>
<dbReference type="Pfam" id="PF00829">
    <property type="entry name" value="Ribosomal_L21p"/>
    <property type="match status" value="1"/>
</dbReference>
<comment type="caution">
    <text evidence="8">The sequence shown here is derived from an EMBL/GenBank/DDBJ whole genome shotgun (WGS) entry which is preliminary data.</text>
</comment>
<dbReference type="RefSeq" id="WP_320004595.1">
    <property type="nucleotide sequence ID" value="NZ_JAUHJS010000005.1"/>
</dbReference>
<dbReference type="PROSITE" id="PS01169">
    <property type="entry name" value="RIBOSOMAL_L21"/>
    <property type="match status" value="1"/>
</dbReference>
<protein>
    <recommendedName>
        <fullName evidence="6">Large ribosomal subunit protein bL21</fullName>
    </recommendedName>
</protein>
<dbReference type="PANTHER" id="PTHR21349">
    <property type="entry name" value="50S RIBOSOMAL PROTEIN L21"/>
    <property type="match status" value="1"/>
</dbReference>
<evidence type="ECO:0000256" key="7">
    <source>
        <dbReference type="RuleBase" id="RU000562"/>
    </source>
</evidence>
<dbReference type="HAMAP" id="MF_01363">
    <property type="entry name" value="Ribosomal_bL21"/>
    <property type="match status" value="1"/>
</dbReference>
<dbReference type="Proteomes" id="UP001168552">
    <property type="component" value="Unassembled WGS sequence"/>
</dbReference>
<dbReference type="EMBL" id="JAUHJS010000005">
    <property type="protein sequence ID" value="MDN4166061.1"/>
    <property type="molecule type" value="Genomic_DNA"/>
</dbReference>
<evidence type="ECO:0000256" key="3">
    <source>
        <dbReference type="ARBA" id="ARBA00022884"/>
    </source>
</evidence>
<keyword evidence="5 6" id="KW-0687">Ribonucleoprotein</keyword>
<evidence type="ECO:0000313" key="9">
    <source>
        <dbReference type="Proteomes" id="UP001168552"/>
    </source>
</evidence>
<dbReference type="SUPFAM" id="SSF141091">
    <property type="entry name" value="L21p-like"/>
    <property type="match status" value="1"/>
</dbReference>
<sequence>MYAIVDIAGKQFKVTQDQFVYAPLMEGEEGASVEFSNVLLVGDDKGAEVGAPTLKGAKVTGKILGHVKGDKVIVFKKKRRKGYKKRNGHRQDFTKVLIEGISK</sequence>
<evidence type="ECO:0000256" key="6">
    <source>
        <dbReference type="HAMAP-Rule" id="MF_01363"/>
    </source>
</evidence>
<evidence type="ECO:0000256" key="1">
    <source>
        <dbReference type="ARBA" id="ARBA00008563"/>
    </source>
</evidence>
<evidence type="ECO:0000256" key="4">
    <source>
        <dbReference type="ARBA" id="ARBA00022980"/>
    </source>
</evidence>
<dbReference type="PANTHER" id="PTHR21349:SF0">
    <property type="entry name" value="LARGE RIBOSOMAL SUBUNIT PROTEIN BL21M"/>
    <property type="match status" value="1"/>
</dbReference>
<dbReference type="GO" id="GO:0005840">
    <property type="term" value="C:ribosome"/>
    <property type="evidence" value="ECO:0007669"/>
    <property type="project" value="UniProtKB-KW"/>
</dbReference>
<reference evidence="8" key="1">
    <citation type="submission" date="2023-06" db="EMBL/GenBank/DDBJ databases">
        <title>Cytophagales bacterium Strain LB-30, isolated from soil.</title>
        <authorList>
            <person name="Liu B."/>
        </authorList>
    </citation>
    <scope>NUCLEOTIDE SEQUENCE</scope>
    <source>
        <strain evidence="8">LB-30</strain>
    </source>
</reference>
<name>A0ABT8F774_9BACT</name>
<dbReference type="InterPro" id="IPR036164">
    <property type="entry name" value="bL21-like_sf"/>
</dbReference>
<dbReference type="InterPro" id="IPR028909">
    <property type="entry name" value="bL21-like"/>
</dbReference>
<evidence type="ECO:0000256" key="2">
    <source>
        <dbReference type="ARBA" id="ARBA00022730"/>
    </source>
</evidence>
<evidence type="ECO:0000313" key="8">
    <source>
        <dbReference type="EMBL" id="MDN4166061.1"/>
    </source>
</evidence>
<comment type="similarity">
    <text evidence="1 6 7">Belongs to the bacterial ribosomal protein bL21 family.</text>
</comment>
<dbReference type="InterPro" id="IPR018258">
    <property type="entry name" value="Ribosomal_bL21_CS"/>
</dbReference>
<gene>
    <name evidence="6 8" type="primary">rplU</name>
    <name evidence="8" type="ORF">QWY31_11145</name>
</gene>
<accession>A0ABT8F774</accession>
<evidence type="ECO:0000256" key="5">
    <source>
        <dbReference type="ARBA" id="ARBA00023274"/>
    </source>
</evidence>
<organism evidence="8 9">
    <name type="scientific">Shiella aurantiaca</name>
    <dbReference type="NCBI Taxonomy" id="3058365"/>
    <lineage>
        <taxon>Bacteria</taxon>
        <taxon>Pseudomonadati</taxon>
        <taxon>Bacteroidota</taxon>
        <taxon>Cytophagia</taxon>
        <taxon>Cytophagales</taxon>
        <taxon>Shiellaceae</taxon>
        <taxon>Shiella</taxon>
    </lineage>
</organism>
<keyword evidence="3 6" id="KW-0694">RNA-binding</keyword>
<dbReference type="NCBIfam" id="TIGR00061">
    <property type="entry name" value="L21"/>
    <property type="match status" value="1"/>
</dbReference>